<comment type="caution">
    <text evidence="1">The sequence shown here is derived from an EMBL/GenBank/DDBJ whole genome shotgun (WGS) entry which is preliminary data.</text>
</comment>
<dbReference type="Proteomes" id="UP000789901">
    <property type="component" value="Unassembled WGS sequence"/>
</dbReference>
<gene>
    <name evidence="1" type="ORF">GMARGA_LOCUS39292</name>
</gene>
<evidence type="ECO:0000313" key="2">
    <source>
        <dbReference type="Proteomes" id="UP000789901"/>
    </source>
</evidence>
<accession>A0ABN7X5K2</accession>
<evidence type="ECO:0000313" key="1">
    <source>
        <dbReference type="EMBL" id="CAG8848653.1"/>
    </source>
</evidence>
<feature type="non-terminal residue" evidence="1">
    <location>
        <position position="1"/>
    </location>
</feature>
<feature type="non-terminal residue" evidence="1">
    <location>
        <position position="59"/>
    </location>
</feature>
<sequence>QAFKNDWDEYATTNIEPGIEKKYHINNFDALLKPFAKDIEECKEKPNARIQQKTWGPKN</sequence>
<name>A0ABN7X5K2_GIGMA</name>
<organism evidence="1 2">
    <name type="scientific">Gigaspora margarita</name>
    <dbReference type="NCBI Taxonomy" id="4874"/>
    <lineage>
        <taxon>Eukaryota</taxon>
        <taxon>Fungi</taxon>
        <taxon>Fungi incertae sedis</taxon>
        <taxon>Mucoromycota</taxon>
        <taxon>Glomeromycotina</taxon>
        <taxon>Glomeromycetes</taxon>
        <taxon>Diversisporales</taxon>
        <taxon>Gigasporaceae</taxon>
        <taxon>Gigaspora</taxon>
    </lineage>
</organism>
<protein>
    <submittedName>
        <fullName evidence="1">34985_t:CDS:1</fullName>
    </submittedName>
</protein>
<dbReference type="EMBL" id="CAJVQB010092950">
    <property type="protein sequence ID" value="CAG8848653.1"/>
    <property type="molecule type" value="Genomic_DNA"/>
</dbReference>
<reference evidence="1 2" key="1">
    <citation type="submission" date="2021-06" db="EMBL/GenBank/DDBJ databases">
        <authorList>
            <person name="Kallberg Y."/>
            <person name="Tangrot J."/>
            <person name="Rosling A."/>
        </authorList>
    </citation>
    <scope>NUCLEOTIDE SEQUENCE [LARGE SCALE GENOMIC DNA]</scope>
    <source>
        <strain evidence="1 2">120-4 pot B 10/14</strain>
    </source>
</reference>
<keyword evidence="2" id="KW-1185">Reference proteome</keyword>
<proteinExistence type="predicted"/>